<name>A0A6J4PYN9_9ACTN</name>
<sequence>MNTYLTNALVDFLRQGDVQGNLQDAATVTE</sequence>
<accession>A0A6J4PYN9</accession>
<evidence type="ECO:0000313" key="1">
    <source>
        <dbReference type="EMBL" id="CAA9425390.1"/>
    </source>
</evidence>
<protein>
    <submittedName>
        <fullName evidence="1">Uncharacterized protein</fullName>
    </submittedName>
</protein>
<reference evidence="1" key="1">
    <citation type="submission" date="2020-02" db="EMBL/GenBank/DDBJ databases">
        <authorList>
            <person name="Meier V. D."/>
        </authorList>
    </citation>
    <scope>NUCLEOTIDE SEQUENCE</scope>
    <source>
        <strain evidence="1">AVDCRST_MAG82</strain>
    </source>
</reference>
<gene>
    <name evidence="1" type="ORF">AVDCRST_MAG82-1729</name>
</gene>
<proteinExistence type="predicted"/>
<dbReference type="EMBL" id="CADCVA010000247">
    <property type="protein sequence ID" value="CAA9425390.1"/>
    <property type="molecule type" value="Genomic_DNA"/>
</dbReference>
<dbReference type="AlphaFoldDB" id="A0A6J4PYN9"/>
<organism evidence="1">
    <name type="scientific">uncultured Rubrobacteraceae bacterium</name>
    <dbReference type="NCBI Taxonomy" id="349277"/>
    <lineage>
        <taxon>Bacteria</taxon>
        <taxon>Bacillati</taxon>
        <taxon>Actinomycetota</taxon>
        <taxon>Rubrobacteria</taxon>
        <taxon>Rubrobacterales</taxon>
        <taxon>Rubrobacteraceae</taxon>
        <taxon>environmental samples</taxon>
    </lineage>
</organism>